<organism evidence="1">
    <name type="scientific">Arundo donax</name>
    <name type="common">Giant reed</name>
    <name type="synonym">Donax arundinaceus</name>
    <dbReference type="NCBI Taxonomy" id="35708"/>
    <lineage>
        <taxon>Eukaryota</taxon>
        <taxon>Viridiplantae</taxon>
        <taxon>Streptophyta</taxon>
        <taxon>Embryophyta</taxon>
        <taxon>Tracheophyta</taxon>
        <taxon>Spermatophyta</taxon>
        <taxon>Magnoliopsida</taxon>
        <taxon>Liliopsida</taxon>
        <taxon>Poales</taxon>
        <taxon>Poaceae</taxon>
        <taxon>PACMAD clade</taxon>
        <taxon>Arundinoideae</taxon>
        <taxon>Arundineae</taxon>
        <taxon>Arundo</taxon>
    </lineage>
</organism>
<protein>
    <submittedName>
        <fullName evidence="1">Uncharacterized protein</fullName>
    </submittedName>
</protein>
<accession>A0A0A9GFB9</accession>
<dbReference type="EMBL" id="GBRH01174739">
    <property type="protein sequence ID" value="JAE23157.1"/>
    <property type="molecule type" value="Transcribed_RNA"/>
</dbReference>
<dbReference type="AlphaFoldDB" id="A0A0A9GFB9"/>
<reference evidence="1" key="2">
    <citation type="journal article" date="2015" name="Data Brief">
        <title>Shoot transcriptome of the giant reed, Arundo donax.</title>
        <authorList>
            <person name="Barrero R.A."/>
            <person name="Guerrero F.D."/>
            <person name="Moolhuijzen P."/>
            <person name="Goolsby J.A."/>
            <person name="Tidwell J."/>
            <person name="Bellgard S.E."/>
            <person name="Bellgard M.I."/>
        </authorList>
    </citation>
    <scope>NUCLEOTIDE SEQUENCE</scope>
    <source>
        <tissue evidence="1">Shoot tissue taken approximately 20 cm above the soil surface</tissue>
    </source>
</reference>
<name>A0A0A9GFB9_ARUDO</name>
<reference evidence="1" key="1">
    <citation type="submission" date="2014-09" db="EMBL/GenBank/DDBJ databases">
        <authorList>
            <person name="Magalhaes I.L.F."/>
            <person name="Oliveira U."/>
            <person name="Santos F.R."/>
            <person name="Vidigal T.H.D.A."/>
            <person name="Brescovit A.D."/>
            <person name="Santos A.J."/>
        </authorList>
    </citation>
    <scope>NUCLEOTIDE SEQUENCE</scope>
    <source>
        <tissue evidence="1">Shoot tissue taken approximately 20 cm above the soil surface</tissue>
    </source>
</reference>
<evidence type="ECO:0000313" key="1">
    <source>
        <dbReference type="EMBL" id="JAE23157.1"/>
    </source>
</evidence>
<sequence length="29" mass="3411">MFNSNYDVIAVRSSCKGRARFGLSWVWIF</sequence>
<proteinExistence type="predicted"/>